<evidence type="ECO:0000313" key="1">
    <source>
        <dbReference type="EMBL" id="OHF02692.1"/>
    </source>
</evidence>
<dbReference type="GeneID" id="34555250"/>
<name>A0A1G4BMK3_9PEZI</name>
<protein>
    <submittedName>
        <fullName evidence="1">Uncharacterized protein</fullName>
    </submittedName>
</protein>
<dbReference type="RefSeq" id="XP_022479831.1">
    <property type="nucleotide sequence ID" value="XM_022613740.1"/>
</dbReference>
<reference evidence="1 2" key="1">
    <citation type="submission" date="2016-09" db="EMBL/GenBank/DDBJ databases">
        <authorList>
            <person name="Capua I."/>
            <person name="De Benedictis P."/>
            <person name="Joannis T."/>
            <person name="Lombin L.H."/>
            <person name="Cattoli G."/>
        </authorList>
    </citation>
    <scope>NUCLEOTIDE SEQUENCE [LARGE SCALE GENOMIC DNA]</scope>
    <source>
        <strain evidence="1 2">IMI 309357</strain>
    </source>
</reference>
<dbReference type="EMBL" id="MJBS01000011">
    <property type="protein sequence ID" value="OHF02692.1"/>
    <property type="molecule type" value="Genomic_DNA"/>
</dbReference>
<organism evidence="1 2">
    <name type="scientific">Colletotrichum orchidophilum</name>
    <dbReference type="NCBI Taxonomy" id="1209926"/>
    <lineage>
        <taxon>Eukaryota</taxon>
        <taxon>Fungi</taxon>
        <taxon>Dikarya</taxon>
        <taxon>Ascomycota</taxon>
        <taxon>Pezizomycotina</taxon>
        <taxon>Sordariomycetes</taxon>
        <taxon>Hypocreomycetidae</taxon>
        <taxon>Glomerellales</taxon>
        <taxon>Glomerellaceae</taxon>
        <taxon>Colletotrichum</taxon>
    </lineage>
</organism>
<accession>A0A1G4BMK3</accession>
<comment type="caution">
    <text evidence="1">The sequence shown here is derived from an EMBL/GenBank/DDBJ whole genome shotgun (WGS) entry which is preliminary data.</text>
</comment>
<sequence>MFMGYSLHFCSHSPSYPSPPPFSLLVCLFAPPPPSDSQSPRTLHTTIGPLPSQSFIVSIRTSLCLFLNCIFLRALFADPSSCHVHSL</sequence>
<dbReference type="Proteomes" id="UP000176998">
    <property type="component" value="Unassembled WGS sequence"/>
</dbReference>
<evidence type="ECO:0000313" key="2">
    <source>
        <dbReference type="Proteomes" id="UP000176998"/>
    </source>
</evidence>
<proteinExistence type="predicted"/>
<gene>
    <name evidence="1" type="ORF">CORC01_02088</name>
</gene>
<dbReference type="AlphaFoldDB" id="A0A1G4BMK3"/>
<keyword evidence="2" id="KW-1185">Reference proteome</keyword>